<dbReference type="RefSeq" id="WP_067014229.1">
    <property type="nucleotide sequence ID" value="NZ_FLOB01000002.1"/>
</dbReference>
<dbReference type="PANTHER" id="PTHR13538:SF4">
    <property type="entry name" value="N-ALPHA-ACETYLTRANSFERASE 80"/>
    <property type="match status" value="1"/>
</dbReference>
<dbReference type="OrthoDB" id="7678938at2"/>
<accession>A0A1A8TBR9</accession>
<dbReference type="InterPro" id="IPR039840">
    <property type="entry name" value="NAA80"/>
</dbReference>
<dbReference type="CDD" id="cd04301">
    <property type="entry name" value="NAT_SF"/>
    <property type="match status" value="1"/>
</dbReference>
<evidence type="ECO:0000313" key="2">
    <source>
        <dbReference type="EMBL" id="SBS29258.1"/>
    </source>
</evidence>
<reference evidence="2 3" key="1">
    <citation type="submission" date="2016-06" db="EMBL/GenBank/DDBJ databases">
        <authorList>
            <person name="Kjaerup R.B."/>
            <person name="Dalgaard T.S."/>
            <person name="Juul-Madsen H.R."/>
        </authorList>
    </citation>
    <scope>NUCLEOTIDE SEQUENCE [LARGE SCALE GENOMIC DNA]</scope>
    <source>
        <strain evidence="2 3">CECT 8886</strain>
    </source>
</reference>
<proteinExistence type="predicted"/>
<sequence length="154" mass="17655">MNIIDLADEPQHIPMLAKWHHDEWGYLNPKGSVEQRIEKMERYLSGGLVPSTFIAKEGQTVLGSAAIIENDMDTHTELTPWLASVFVAPDHRGKGIGSMLIHHILERARLEKYETLYLFTPTKEQFYSRLGWSTNRKEEYRGVSVTIMDIELNG</sequence>
<dbReference type="InterPro" id="IPR016181">
    <property type="entry name" value="Acyl_CoA_acyltransferase"/>
</dbReference>
<evidence type="ECO:0000259" key="1">
    <source>
        <dbReference type="PROSITE" id="PS51186"/>
    </source>
</evidence>
<dbReference type="Pfam" id="PF13508">
    <property type="entry name" value="Acetyltransf_7"/>
    <property type="match status" value="1"/>
</dbReference>
<dbReference type="Gene3D" id="3.40.630.30">
    <property type="match status" value="1"/>
</dbReference>
<gene>
    <name evidence="2" type="ORF">MSP8886_01494</name>
</gene>
<dbReference type="GO" id="GO:0005737">
    <property type="term" value="C:cytoplasm"/>
    <property type="evidence" value="ECO:0007669"/>
    <property type="project" value="TreeGrafter"/>
</dbReference>
<dbReference type="EMBL" id="FLOB01000002">
    <property type="protein sequence ID" value="SBS29258.1"/>
    <property type="molecule type" value="Genomic_DNA"/>
</dbReference>
<dbReference type="Proteomes" id="UP000092544">
    <property type="component" value="Unassembled WGS sequence"/>
</dbReference>
<dbReference type="SUPFAM" id="SSF55729">
    <property type="entry name" value="Acyl-CoA N-acyltransferases (Nat)"/>
    <property type="match status" value="1"/>
</dbReference>
<dbReference type="AlphaFoldDB" id="A0A1A8TBR9"/>
<dbReference type="GO" id="GO:0008080">
    <property type="term" value="F:N-acetyltransferase activity"/>
    <property type="evidence" value="ECO:0007669"/>
    <property type="project" value="InterPro"/>
</dbReference>
<name>A0A1A8TBR9_9GAMM</name>
<protein>
    <submittedName>
        <fullName evidence="2">N-acetylglutamate synthase</fullName>
    </submittedName>
</protein>
<dbReference type="GO" id="GO:1905502">
    <property type="term" value="F:acetyl-CoA binding"/>
    <property type="evidence" value="ECO:0007669"/>
    <property type="project" value="TreeGrafter"/>
</dbReference>
<keyword evidence="3" id="KW-1185">Reference proteome</keyword>
<evidence type="ECO:0000313" key="3">
    <source>
        <dbReference type="Proteomes" id="UP000092544"/>
    </source>
</evidence>
<dbReference type="InterPro" id="IPR000182">
    <property type="entry name" value="GNAT_dom"/>
</dbReference>
<dbReference type="PROSITE" id="PS51186">
    <property type="entry name" value="GNAT"/>
    <property type="match status" value="1"/>
</dbReference>
<dbReference type="STRING" id="1792290.MSP8886_01494"/>
<organism evidence="2 3">
    <name type="scientific">Marinomonas spartinae</name>
    <dbReference type="NCBI Taxonomy" id="1792290"/>
    <lineage>
        <taxon>Bacteria</taxon>
        <taxon>Pseudomonadati</taxon>
        <taxon>Pseudomonadota</taxon>
        <taxon>Gammaproteobacteria</taxon>
        <taxon>Oceanospirillales</taxon>
        <taxon>Oceanospirillaceae</taxon>
        <taxon>Marinomonas</taxon>
    </lineage>
</organism>
<feature type="domain" description="N-acetyltransferase" evidence="1">
    <location>
        <begin position="1"/>
        <end position="153"/>
    </location>
</feature>
<dbReference type="PANTHER" id="PTHR13538">
    <property type="entry name" value="N-ACETYLTRANSFERASE 6"/>
    <property type="match status" value="1"/>
</dbReference>